<name>C7J406_ORYSJ</name>
<sequence length="183" mass="19725">MFSPARRRRARRRRAIVLSSCQVAIRHLRQVAGTASSFVVSSSRHPPSCRQQPGALSLPRPHASTRIGDGNPVHVISPVVPQLRLVVNRNSVLAGCCGSGCRHPHRCASQGQPSSLYALIRRIKLTSRRPTPVARRACHPSSSSQVVTCLPLVAVSTCHCLLPPLVVAATADSRSFSLECCCL</sequence>
<dbReference type="AlphaFoldDB" id="C7J406"/>
<gene>
    <name evidence="1" type="ordered locus">Os06g0118525</name>
</gene>
<organism evidence="1 2">
    <name type="scientific">Oryza sativa subsp. japonica</name>
    <name type="common">Rice</name>
    <dbReference type="NCBI Taxonomy" id="39947"/>
    <lineage>
        <taxon>Eukaryota</taxon>
        <taxon>Viridiplantae</taxon>
        <taxon>Streptophyta</taxon>
        <taxon>Embryophyta</taxon>
        <taxon>Tracheophyta</taxon>
        <taxon>Spermatophyta</taxon>
        <taxon>Magnoliopsida</taxon>
        <taxon>Liliopsida</taxon>
        <taxon>Poales</taxon>
        <taxon>Poaceae</taxon>
        <taxon>BOP clade</taxon>
        <taxon>Oryzoideae</taxon>
        <taxon>Oryzeae</taxon>
        <taxon>Oryzinae</taxon>
        <taxon>Oryza</taxon>
        <taxon>Oryza sativa</taxon>
    </lineage>
</organism>
<dbReference type="Proteomes" id="UP000000763">
    <property type="component" value="Chromosome 6"/>
</dbReference>
<reference evidence="2" key="2">
    <citation type="journal article" date="2008" name="Nucleic Acids Res.">
        <title>The rice annotation project database (RAP-DB): 2008 update.</title>
        <authorList>
            <consortium name="The rice annotation project (RAP)"/>
        </authorList>
    </citation>
    <scope>GENOME REANNOTATION</scope>
    <source>
        <strain evidence="2">cv. Nipponbare</strain>
    </source>
</reference>
<dbReference type="EMBL" id="AP008212">
    <property type="protein sequence ID" value="BAH93300.1"/>
    <property type="molecule type" value="Genomic_DNA"/>
</dbReference>
<protein>
    <submittedName>
        <fullName evidence="1">Os06g0118525 protein</fullName>
    </submittedName>
</protein>
<proteinExistence type="predicted"/>
<accession>C7J406</accession>
<dbReference type="KEGG" id="dosa:Os06g0118525"/>
<evidence type="ECO:0000313" key="1">
    <source>
        <dbReference type="EMBL" id="BAH93300.1"/>
    </source>
</evidence>
<reference evidence="1 2" key="1">
    <citation type="journal article" date="2005" name="Nature">
        <title>The map-based sequence of the rice genome.</title>
        <authorList>
            <consortium name="International rice genome sequencing project (IRGSP)"/>
            <person name="Matsumoto T."/>
            <person name="Wu J."/>
            <person name="Kanamori H."/>
            <person name="Katayose Y."/>
            <person name="Fujisawa M."/>
            <person name="Namiki N."/>
            <person name="Mizuno H."/>
            <person name="Yamamoto K."/>
            <person name="Antonio B.A."/>
            <person name="Baba T."/>
            <person name="Sakata K."/>
            <person name="Nagamura Y."/>
            <person name="Aoki H."/>
            <person name="Arikawa K."/>
            <person name="Arita K."/>
            <person name="Bito T."/>
            <person name="Chiden Y."/>
            <person name="Fujitsuka N."/>
            <person name="Fukunaka R."/>
            <person name="Hamada M."/>
            <person name="Harada C."/>
            <person name="Hayashi A."/>
            <person name="Hijishita S."/>
            <person name="Honda M."/>
            <person name="Hosokawa S."/>
            <person name="Ichikawa Y."/>
            <person name="Idonuma A."/>
            <person name="Iijima M."/>
            <person name="Ikeda M."/>
            <person name="Ikeno M."/>
            <person name="Ito K."/>
            <person name="Ito S."/>
            <person name="Ito T."/>
            <person name="Ito Y."/>
            <person name="Ito Y."/>
            <person name="Iwabuchi A."/>
            <person name="Kamiya K."/>
            <person name="Karasawa W."/>
            <person name="Kurita K."/>
            <person name="Katagiri S."/>
            <person name="Kikuta A."/>
            <person name="Kobayashi H."/>
            <person name="Kobayashi N."/>
            <person name="Machita K."/>
            <person name="Maehara T."/>
            <person name="Masukawa M."/>
            <person name="Mizubayashi T."/>
            <person name="Mukai Y."/>
            <person name="Nagasaki H."/>
            <person name="Nagata Y."/>
            <person name="Naito S."/>
            <person name="Nakashima M."/>
            <person name="Nakama Y."/>
            <person name="Nakamichi Y."/>
            <person name="Nakamura M."/>
            <person name="Meguro A."/>
            <person name="Negishi M."/>
            <person name="Ohta I."/>
            <person name="Ohta T."/>
            <person name="Okamoto M."/>
            <person name="Ono N."/>
            <person name="Saji S."/>
            <person name="Sakaguchi M."/>
            <person name="Sakai K."/>
            <person name="Shibata M."/>
            <person name="Shimokawa T."/>
            <person name="Song J."/>
            <person name="Takazaki Y."/>
            <person name="Terasawa K."/>
            <person name="Tsugane M."/>
            <person name="Tsuji K."/>
            <person name="Ueda S."/>
            <person name="Waki K."/>
            <person name="Yamagata H."/>
            <person name="Yamamoto M."/>
            <person name="Yamamoto S."/>
            <person name="Yamane H."/>
            <person name="Yoshiki S."/>
            <person name="Yoshihara R."/>
            <person name="Yukawa K."/>
            <person name="Zhong H."/>
            <person name="Yano M."/>
            <person name="Yuan Q."/>
            <person name="Ouyang S."/>
            <person name="Liu J."/>
            <person name="Jones K.M."/>
            <person name="Gansberger K."/>
            <person name="Moffat K."/>
            <person name="Hill J."/>
            <person name="Bera J."/>
            <person name="Fadrosh D."/>
            <person name="Jin S."/>
            <person name="Johri S."/>
            <person name="Kim M."/>
            <person name="Overton L."/>
            <person name="Reardon M."/>
            <person name="Tsitrin T."/>
            <person name="Vuong H."/>
            <person name="Weaver B."/>
            <person name="Ciecko A."/>
            <person name="Tallon L."/>
            <person name="Jackson J."/>
            <person name="Pai G."/>
            <person name="Aken S.V."/>
            <person name="Utterback T."/>
            <person name="Reidmuller S."/>
            <person name="Feldblyum T."/>
            <person name="Hsiao J."/>
            <person name="Zismann V."/>
            <person name="Iobst S."/>
            <person name="de Vazeille A.R."/>
            <person name="Buell C.R."/>
            <person name="Ying K."/>
            <person name="Li Y."/>
            <person name="Lu T."/>
            <person name="Huang Y."/>
            <person name="Zhao Q."/>
            <person name="Feng Q."/>
            <person name="Zhang L."/>
            <person name="Zhu J."/>
            <person name="Weng Q."/>
            <person name="Mu J."/>
            <person name="Lu Y."/>
            <person name="Fan D."/>
            <person name="Liu Y."/>
            <person name="Guan J."/>
            <person name="Zhang Y."/>
            <person name="Yu S."/>
            <person name="Liu X."/>
            <person name="Zhang Y."/>
            <person name="Hong G."/>
            <person name="Han B."/>
            <person name="Choisne N."/>
            <person name="Demange N."/>
            <person name="Orjeda G."/>
            <person name="Samain S."/>
            <person name="Cattolico L."/>
            <person name="Pelletier E."/>
            <person name="Couloux A."/>
            <person name="Segurens B."/>
            <person name="Wincker P."/>
            <person name="D'Hont A."/>
            <person name="Scarpelli C."/>
            <person name="Weissenbach J."/>
            <person name="Salanoubat M."/>
            <person name="Quetier F."/>
            <person name="Yu Y."/>
            <person name="Kim H.R."/>
            <person name="Rambo T."/>
            <person name="Currie J."/>
            <person name="Collura K."/>
            <person name="Luo M."/>
            <person name="Yang T."/>
            <person name="Ammiraju J.S.S."/>
            <person name="Engler F."/>
            <person name="Soderlund C."/>
            <person name="Wing R.A."/>
            <person name="Palmer L.E."/>
            <person name="de la Bastide M."/>
            <person name="Spiegel L."/>
            <person name="Nascimento L."/>
            <person name="Zutavern T."/>
            <person name="O'Shaughnessy A."/>
            <person name="Dike S."/>
            <person name="Dedhia N."/>
            <person name="Preston R."/>
            <person name="Balija V."/>
            <person name="McCombie W.R."/>
            <person name="Chow T."/>
            <person name="Chen H."/>
            <person name="Chung M."/>
            <person name="Chen C."/>
            <person name="Shaw J."/>
            <person name="Wu H."/>
            <person name="Hsiao K."/>
            <person name="Chao Y."/>
            <person name="Chu M."/>
            <person name="Cheng C."/>
            <person name="Hour A."/>
            <person name="Lee P."/>
            <person name="Lin S."/>
            <person name="Lin Y."/>
            <person name="Liou J."/>
            <person name="Liu S."/>
            <person name="Hsing Y."/>
            <person name="Raghuvanshi S."/>
            <person name="Mohanty A."/>
            <person name="Bharti A.K."/>
            <person name="Gaur A."/>
            <person name="Gupta V."/>
            <person name="Kumar D."/>
            <person name="Ravi V."/>
            <person name="Vij S."/>
            <person name="Kapur A."/>
            <person name="Khurana P."/>
            <person name="Khurana P."/>
            <person name="Khurana J.P."/>
            <person name="Tyagi A.K."/>
            <person name="Gaikwad K."/>
            <person name="Singh A."/>
            <person name="Dalal V."/>
            <person name="Srivastava S."/>
            <person name="Dixit A."/>
            <person name="Pal A.K."/>
            <person name="Ghazi I.A."/>
            <person name="Yadav M."/>
            <person name="Pandit A."/>
            <person name="Bhargava A."/>
            <person name="Sureshbabu K."/>
            <person name="Batra K."/>
            <person name="Sharma T.R."/>
            <person name="Mohapatra T."/>
            <person name="Singh N.K."/>
            <person name="Messing J."/>
            <person name="Nelson A.B."/>
            <person name="Fuks G."/>
            <person name="Kavchok S."/>
            <person name="Keizer G."/>
            <person name="Linton E."/>
            <person name="Llaca V."/>
            <person name="Song R."/>
            <person name="Tanyolac B."/>
            <person name="Young S."/>
            <person name="Ho-Il K."/>
            <person name="Hahn J.H."/>
            <person name="Sangsakoo G."/>
            <person name="Vanavichit A."/>
            <person name="de Mattos Luiz.A.T."/>
            <person name="Zimmer P.D."/>
            <person name="Malone G."/>
            <person name="Dellagostin O."/>
            <person name="de Oliveira A.C."/>
            <person name="Bevan M."/>
            <person name="Bancroft I."/>
            <person name="Minx P."/>
            <person name="Cordum H."/>
            <person name="Wilson R."/>
            <person name="Cheng Z."/>
            <person name="Jin W."/>
            <person name="Jiang J."/>
            <person name="Leong S.A."/>
            <person name="Iwama H."/>
            <person name="Gojobori T."/>
            <person name="Itoh T."/>
            <person name="Niimura Y."/>
            <person name="Fujii Y."/>
            <person name="Habara T."/>
            <person name="Sakai H."/>
            <person name="Sato Y."/>
            <person name="Wilson G."/>
            <person name="Kumar K."/>
            <person name="McCouch S."/>
            <person name="Juretic N."/>
            <person name="Hoen D."/>
            <person name="Wright S."/>
            <person name="Bruskiewich R."/>
            <person name="Bureau T."/>
            <person name="Miyao A."/>
            <person name="Hirochika H."/>
            <person name="Nishikawa T."/>
            <person name="Kadowaki K."/>
            <person name="Sugiura M."/>
            <person name="Burr B."/>
            <person name="Sasaki T."/>
        </authorList>
    </citation>
    <scope>NUCLEOTIDE SEQUENCE [LARGE SCALE GENOMIC DNA]</scope>
    <source>
        <strain evidence="2">cv. Nipponbare</strain>
    </source>
</reference>
<evidence type="ECO:0000313" key="2">
    <source>
        <dbReference type="Proteomes" id="UP000000763"/>
    </source>
</evidence>